<dbReference type="GO" id="GO:0070497">
    <property type="term" value="F:6-carboxytetrahydropterin synthase activity"/>
    <property type="evidence" value="ECO:0007669"/>
    <property type="project" value="UniProtKB-EC"/>
</dbReference>
<dbReference type="UniPathway" id="UPA00391"/>
<evidence type="ECO:0000313" key="11">
    <source>
        <dbReference type="EMBL" id="NME51747.1"/>
    </source>
</evidence>
<comment type="catalytic activity">
    <reaction evidence="10">
        <text>7,8-dihydroneopterin 3'-triphosphate + H2O = 6-carboxy-5,6,7,8-tetrahydropterin + triphosphate + acetaldehyde + 2 H(+)</text>
        <dbReference type="Rhea" id="RHEA:27966"/>
        <dbReference type="ChEBI" id="CHEBI:15343"/>
        <dbReference type="ChEBI" id="CHEBI:15377"/>
        <dbReference type="ChEBI" id="CHEBI:15378"/>
        <dbReference type="ChEBI" id="CHEBI:18036"/>
        <dbReference type="ChEBI" id="CHEBI:58462"/>
        <dbReference type="ChEBI" id="CHEBI:61032"/>
        <dbReference type="EC" id="4.1.2.50"/>
    </reaction>
</comment>
<evidence type="ECO:0000256" key="8">
    <source>
        <dbReference type="ARBA" id="ARBA00023239"/>
    </source>
</evidence>
<comment type="cofactor">
    <cofactor evidence="1">
        <name>Zn(2+)</name>
        <dbReference type="ChEBI" id="CHEBI:29105"/>
    </cofactor>
</comment>
<dbReference type="GO" id="GO:0046872">
    <property type="term" value="F:metal ion binding"/>
    <property type="evidence" value="ECO:0007669"/>
    <property type="project" value="UniProtKB-KW"/>
</dbReference>
<comment type="similarity">
    <text evidence="3">Belongs to the PTPS family. QueD subfamily.</text>
</comment>
<evidence type="ECO:0000256" key="10">
    <source>
        <dbReference type="ARBA" id="ARBA00048807"/>
    </source>
</evidence>
<evidence type="ECO:0000256" key="4">
    <source>
        <dbReference type="ARBA" id="ARBA00012982"/>
    </source>
</evidence>
<keyword evidence="7" id="KW-0862">Zinc</keyword>
<evidence type="ECO:0000256" key="5">
    <source>
        <dbReference type="ARBA" id="ARBA00018141"/>
    </source>
</evidence>
<dbReference type="Proteomes" id="UP000522333">
    <property type="component" value="Unassembled WGS sequence"/>
</dbReference>
<comment type="caution">
    <text evidence="11">The sequence shown here is derived from an EMBL/GenBank/DDBJ whole genome shotgun (WGS) entry which is preliminary data.</text>
</comment>
<evidence type="ECO:0000256" key="2">
    <source>
        <dbReference type="ARBA" id="ARBA00005061"/>
    </source>
</evidence>
<dbReference type="Pfam" id="PF01242">
    <property type="entry name" value="PTPS"/>
    <property type="match status" value="1"/>
</dbReference>
<evidence type="ECO:0000256" key="1">
    <source>
        <dbReference type="ARBA" id="ARBA00001947"/>
    </source>
</evidence>
<dbReference type="InterPro" id="IPR038418">
    <property type="entry name" value="6-PTP_synth/QueD_sf"/>
</dbReference>
<evidence type="ECO:0000256" key="9">
    <source>
        <dbReference type="ARBA" id="ARBA00031449"/>
    </source>
</evidence>
<dbReference type="AlphaFoldDB" id="A0A848CHD1"/>
<dbReference type="EC" id="4.1.2.50" evidence="4"/>
<accession>A0A848CHD1</accession>
<dbReference type="PANTHER" id="PTHR12589">
    <property type="entry name" value="PYRUVOYL TETRAHYDROBIOPTERIN SYNTHASE"/>
    <property type="match status" value="1"/>
</dbReference>
<comment type="pathway">
    <text evidence="2">Purine metabolism; 7-cyano-7-deazaguanine biosynthesis.</text>
</comment>
<keyword evidence="8" id="KW-0456">Lyase</keyword>
<dbReference type="PANTHER" id="PTHR12589:SF7">
    <property type="entry name" value="6-PYRUVOYL TETRAHYDROBIOPTERIN SYNTHASE"/>
    <property type="match status" value="1"/>
</dbReference>
<name>A0A848CHD1_9BACT</name>
<dbReference type="EMBL" id="JABAFY010000010">
    <property type="protein sequence ID" value="NME51747.1"/>
    <property type="molecule type" value="Genomic_DNA"/>
</dbReference>
<evidence type="ECO:0000256" key="6">
    <source>
        <dbReference type="ARBA" id="ARBA00022723"/>
    </source>
</evidence>
<evidence type="ECO:0000256" key="7">
    <source>
        <dbReference type="ARBA" id="ARBA00022833"/>
    </source>
</evidence>
<dbReference type="SUPFAM" id="SSF55620">
    <property type="entry name" value="Tetrahydrobiopterin biosynthesis enzymes-like"/>
    <property type="match status" value="1"/>
</dbReference>
<evidence type="ECO:0000256" key="3">
    <source>
        <dbReference type="ARBA" id="ARBA00008900"/>
    </source>
</evidence>
<organism evidence="11 12">
    <name type="scientific">Desulfovibrio piger</name>
    <dbReference type="NCBI Taxonomy" id="901"/>
    <lineage>
        <taxon>Bacteria</taxon>
        <taxon>Pseudomonadati</taxon>
        <taxon>Thermodesulfobacteriota</taxon>
        <taxon>Desulfovibrionia</taxon>
        <taxon>Desulfovibrionales</taxon>
        <taxon>Desulfovibrionaceae</taxon>
        <taxon>Desulfovibrio</taxon>
    </lineage>
</organism>
<reference evidence="11 12" key="1">
    <citation type="submission" date="2020-04" db="EMBL/GenBank/DDBJ databases">
        <authorList>
            <person name="Hitch T.C.A."/>
            <person name="Wylensek D."/>
            <person name="Clavel T."/>
        </authorList>
    </citation>
    <scope>NUCLEOTIDE SEQUENCE [LARGE SCALE GENOMIC DNA]</scope>
    <source>
        <strain evidence="11 12">PG-251-APC-1</strain>
    </source>
</reference>
<evidence type="ECO:0000313" key="12">
    <source>
        <dbReference type="Proteomes" id="UP000522333"/>
    </source>
</evidence>
<keyword evidence="6" id="KW-0479">Metal-binding</keyword>
<dbReference type="RefSeq" id="WP_006003584.1">
    <property type="nucleotide sequence ID" value="NZ_CABKOD010000047.1"/>
</dbReference>
<dbReference type="GeneID" id="83731787"/>
<protein>
    <recommendedName>
        <fullName evidence="5">6-carboxy-5,6,7,8-tetrahydropterin synthase</fullName>
        <ecNumber evidence="4">4.1.2.50</ecNumber>
    </recommendedName>
    <alternativeName>
        <fullName evidence="9">Queuosine biosynthesis protein QueD</fullName>
    </alternativeName>
</protein>
<gene>
    <name evidence="11" type="ORF">HF854_04230</name>
</gene>
<dbReference type="InterPro" id="IPR007115">
    <property type="entry name" value="6-PTP_synth/QueD"/>
</dbReference>
<sequence>MISICRYHDISVGHRICGHESHCARLHGHNYRIHFTCTADELDALGRVLDFQVVKERLCQWLEDHWDHRFLVWDKDPLLEGLRALDPSVSVLPCNPSAENMARYLGEVVGPAQLEGTGARLVAVEVEETAKCKARWSL</sequence>
<dbReference type="Gene3D" id="3.30.479.10">
    <property type="entry name" value="6-pyruvoyl tetrahydropterin synthase/QueD"/>
    <property type="match status" value="2"/>
</dbReference>
<proteinExistence type="inferred from homology"/>